<dbReference type="EMBL" id="MFSQ01000043">
    <property type="protein sequence ID" value="OGI41000.1"/>
    <property type="molecule type" value="Genomic_DNA"/>
</dbReference>
<feature type="transmembrane region" description="Helical" evidence="5">
    <location>
        <begin position="261"/>
        <end position="278"/>
    </location>
</feature>
<dbReference type="SUPFAM" id="SSF103481">
    <property type="entry name" value="Multidrug resistance efflux transporter EmrE"/>
    <property type="match status" value="2"/>
</dbReference>
<keyword evidence="3 5" id="KW-1133">Transmembrane helix</keyword>
<comment type="caution">
    <text evidence="7">The sequence shown here is derived from an EMBL/GenBank/DDBJ whole genome shotgun (WGS) entry which is preliminary data.</text>
</comment>
<feature type="transmembrane region" description="Helical" evidence="5">
    <location>
        <begin position="206"/>
        <end position="224"/>
    </location>
</feature>
<keyword evidence="2 5" id="KW-0812">Transmembrane</keyword>
<dbReference type="AlphaFoldDB" id="A0A1F6T796"/>
<protein>
    <recommendedName>
        <fullName evidence="6">EamA domain-containing protein</fullName>
    </recommendedName>
</protein>
<name>A0A1F6T796_9PROT</name>
<comment type="subcellular location">
    <subcellularLocation>
        <location evidence="1">Membrane</location>
        <topology evidence="1">Multi-pass membrane protein</topology>
    </subcellularLocation>
</comment>
<dbReference type="InterPro" id="IPR000620">
    <property type="entry name" value="EamA_dom"/>
</dbReference>
<dbReference type="PANTHER" id="PTHR22911">
    <property type="entry name" value="ACYL-MALONYL CONDENSING ENZYME-RELATED"/>
    <property type="match status" value="1"/>
</dbReference>
<feature type="transmembrane region" description="Helical" evidence="5">
    <location>
        <begin position="76"/>
        <end position="93"/>
    </location>
</feature>
<keyword evidence="4 5" id="KW-0472">Membrane</keyword>
<dbReference type="Pfam" id="PF00892">
    <property type="entry name" value="EamA"/>
    <property type="match status" value="2"/>
</dbReference>
<organism evidence="7 8">
    <name type="scientific">Candidatus Muproteobacteria bacterium RBG_16_62_13</name>
    <dbReference type="NCBI Taxonomy" id="1817756"/>
    <lineage>
        <taxon>Bacteria</taxon>
        <taxon>Pseudomonadati</taxon>
        <taxon>Pseudomonadota</taxon>
        <taxon>Candidatus Muproteobacteria</taxon>
    </lineage>
</organism>
<feature type="transmembrane region" description="Helical" evidence="5">
    <location>
        <begin position="123"/>
        <end position="139"/>
    </location>
</feature>
<dbReference type="GO" id="GO:0016020">
    <property type="term" value="C:membrane"/>
    <property type="evidence" value="ECO:0007669"/>
    <property type="project" value="UniProtKB-SubCell"/>
</dbReference>
<evidence type="ECO:0000313" key="7">
    <source>
        <dbReference type="EMBL" id="OGI41000.1"/>
    </source>
</evidence>
<evidence type="ECO:0000256" key="5">
    <source>
        <dbReference type="SAM" id="Phobius"/>
    </source>
</evidence>
<feature type="transmembrane region" description="Helical" evidence="5">
    <location>
        <begin position="145"/>
        <end position="167"/>
    </location>
</feature>
<evidence type="ECO:0000256" key="4">
    <source>
        <dbReference type="ARBA" id="ARBA00023136"/>
    </source>
</evidence>
<feature type="transmembrane region" description="Helical" evidence="5">
    <location>
        <begin position="38"/>
        <end position="56"/>
    </location>
</feature>
<evidence type="ECO:0000256" key="1">
    <source>
        <dbReference type="ARBA" id="ARBA00004141"/>
    </source>
</evidence>
<dbReference type="Proteomes" id="UP000178379">
    <property type="component" value="Unassembled WGS sequence"/>
</dbReference>
<reference evidence="7 8" key="1">
    <citation type="journal article" date="2016" name="Nat. Commun.">
        <title>Thousands of microbial genomes shed light on interconnected biogeochemical processes in an aquifer system.</title>
        <authorList>
            <person name="Anantharaman K."/>
            <person name="Brown C.T."/>
            <person name="Hug L.A."/>
            <person name="Sharon I."/>
            <person name="Castelle C.J."/>
            <person name="Probst A.J."/>
            <person name="Thomas B.C."/>
            <person name="Singh A."/>
            <person name="Wilkins M.J."/>
            <person name="Karaoz U."/>
            <person name="Brodie E.L."/>
            <person name="Williams K.H."/>
            <person name="Hubbard S.S."/>
            <person name="Banfield J.F."/>
        </authorList>
    </citation>
    <scope>NUCLEOTIDE SEQUENCE [LARGE SCALE GENOMIC DNA]</scope>
</reference>
<dbReference type="STRING" id="1817756.A2140_06110"/>
<accession>A0A1F6T796</accession>
<gene>
    <name evidence="7" type="ORF">A2140_06110</name>
</gene>
<feature type="domain" description="EamA" evidence="6">
    <location>
        <begin position="8"/>
        <end position="139"/>
    </location>
</feature>
<dbReference type="PANTHER" id="PTHR22911:SF6">
    <property type="entry name" value="SOLUTE CARRIER FAMILY 35 MEMBER G1"/>
    <property type="match status" value="1"/>
</dbReference>
<feature type="transmembrane region" description="Helical" evidence="5">
    <location>
        <begin position="12"/>
        <end position="32"/>
    </location>
</feature>
<evidence type="ECO:0000259" key="6">
    <source>
        <dbReference type="Pfam" id="PF00892"/>
    </source>
</evidence>
<feature type="transmembrane region" description="Helical" evidence="5">
    <location>
        <begin position="179"/>
        <end position="200"/>
    </location>
</feature>
<evidence type="ECO:0000256" key="2">
    <source>
        <dbReference type="ARBA" id="ARBA00022692"/>
    </source>
</evidence>
<evidence type="ECO:0000313" key="8">
    <source>
        <dbReference type="Proteomes" id="UP000178379"/>
    </source>
</evidence>
<feature type="domain" description="EamA" evidence="6">
    <location>
        <begin position="150"/>
        <end position="278"/>
    </location>
</feature>
<proteinExistence type="predicted"/>
<sequence length="297" mass="31836">MPTDNLRRGAIYMVIAALLFAGMGALVKLVSASLPDEMVVFFRSAMGLVVLLPWFWRQGIAGIRTTMLPQHLARSAAGLGAMYCFFYAIAHLPLAEATLLNYSTPLFIPFIAAAWLGERIPRGLGQILIMGLLGVVLILKPGLALFAPVALVGLASGILAAFAMTGIRRLSKTEPVTRIVFYFTAFSTLVSAVPLLWRWQAPGPELWGALIAIGILATAAQLFLTRAYRCAPAAQVGPFTYMTVVFAATAGWLFWDEVPDVLSLLGALLVMVGGILTIRRAGRYAPASETLPSKSPG</sequence>
<evidence type="ECO:0000256" key="3">
    <source>
        <dbReference type="ARBA" id="ARBA00022989"/>
    </source>
</evidence>
<feature type="transmembrane region" description="Helical" evidence="5">
    <location>
        <begin position="236"/>
        <end position="255"/>
    </location>
</feature>
<dbReference type="InterPro" id="IPR037185">
    <property type="entry name" value="EmrE-like"/>
</dbReference>